<evidence type="ECO:0000256" key="3">
    <source>
        <dbReference type="SAM" id="MobiDB-lite"/>
    </source>
</evidence>
<reference evidence="8" key="1">
    <citation type="submission" date="2024-06" db="EMBL/GenBank/DDBJ databases">
        <title>Multi-omics analyses provide insights into the biosynthesis of the anticancer antibiotic pleurotin in Hohenbuehelia grisea.</title>
        <authorList>
            <person name="Weaver J.A."/>
            <person name="Alberti F."/>
        </authorList>
    </citation>
    <scope>NUCLEOTIDE SEQUENCE [LARGE SCALE GENOMIC DNA]</scope>
    <source>
        <strain evidence="8">T-177</strain>
    </source>
</reference>
<feature type="transmembrane region" description="Helical" evidence="4">
    <location>
        <begin position="592"/>
        <end position="609"/>
    </location>
</feature>
<dbReference type="InterPro" id="IPR027417">
    <property type="entry name" value="P-loop_NTPase"/>
</dbReference>
<protein>
    <recommendedName>
        <fullName evidence="9">ABC transporter domain-containing protein</fullName>
    </recommendedName>
</protein>
<keyword evidence="4" id="KW-1133">Transmembrane helix</keyword>
<accession>A0ABR3J9U9</accession>
<evidence type="ECO:0000313" key="8">
    <source>
        <dbReference type="Proteomes" id="UP001556367"/>
    </source>
</evidence>
<feature type="domain" description="ABC transporter family G" evidence="6">
    <location>
        <begin position="435"/>
        <end position="482"/>
    </location>
</feature>
<keyword evidence="4" id="KW-0812">Transmembrane</keyword>
<feature type="transmembrane region" description="Helical" evidence="4">
    <location>
        <begin position="540"/>
        <end position="557"/>
    </location>
</feature>
<dbReference type="Pfam" id="PF19055">
    <property type="entry name" value="ABC2_membrane_7"/>
    <property type="match status" value="1"/>
</dbReference>
<evidence type="ECO:0000256" key="1">
    <source>
        <dbReference type="ARBA" id="ARBA00022448"/>
    </source>
</evidence>
<evidence type="ECO:0000256" key="4">
    <source>
        <dbReference type="SAM" id="Phobius"/>
    </source>
</evidence>
<dbReference type="Pfam" id="PF06422">
    <property type="entry name" value="PDR_CDR"/>
    <property type="match status" value="1"/>
</dbReference>
<name>A0ABR3J9U9_9AGAR</name>
<dbReference type="Gene3D" id="3.40.50.300">
    <property type="entry name" value="P-loop containing nucleotide triphosphate hydrolases"/>
    <property type="match status" value="2"/>
</dbReference>
<feature type="compositionally biased region" description="Basic and acidic residues" evidence="3">
    <location>
        <begin position="75"/>
        <end position="87"/>
    </location>
</feature>
<feature type="transmembrane region" description="Helical" evidence="4">
    <location>
        <begin position="569"/>
        <end position="586"/>
    </location>
</feature>
<gene>
    <name evidence="7" type="ORF">HGRIS_006548</name>
</gene>
<feature type="region of interest" description="Disordered" evidence="3">
    <location>
        <begin position="274"/>
        <end position="294"/>
    </location>
</feature>
<dbReference type="InterPro" id="IPR043926">
    <property type="entry name" value="ABCG_dom"/>
</dbReference>
<organism evidence="7 8">
    <name type="scientific">Hohenbuehelia grisea</name>
    <dbReference type="NCBI Taxonomy" id="104357"/>
    <lineage>
        <taxon>Eukaryota</taxon>
        <taxon>Fungi</taxon>
        <taxon>Dikarya</taxon>
        <taxon>Basidiomycota</taxon>
        <taxon>Agaricomycotina</taxon>
        <taxon>Agaricomycetes</taxon>
        <taxon>Agaricomycetidae</taxon>
        <taxon>Agaricales</taxon>
        <taxon>Pleurotineae</taxon>
        <taxon>Pleurotaceae</taxon>
        <taxon>Hohenbuehelia</taxon>
    </lineage>
</organism>
<dbReference type="PANTHER" id="PTHR19241">
    <property type="entry name" value="ATP-BINDING CASSETTE TRANSPORTER"/>
    <property type="match status" value="1"/>
</dbReference>
<dbReference type="EMBL" id="JASNQZ010000010">
    <property type="protein sequence ID" value="KAL0952258.1"/>
    <property type="molecule type" value="Genomic_DNA"/>
</dbReference>
<proteinExistence type="predicted"/>
<evidence type="ECO:0000259" key="6">
    <source>
        <dbReference type="Pfam" id="PF19055"/>
    </source>
</evidence>
<evidence type="ECO:0008006" key="9">
    <source>
        <dbReference type="Google" id="ProtNLM"/>
    </source>
</evidence>
<evidence type="ECO:0000256" key="2">
    <source>
        <dbReference type="ARBA" id="ARBA00023136"/>
    </source>
</evidence>
<dbReference type="InterPro" id="IPR010929">
    <property type="entry name" value="PDR_CDR_ABC"/>
</dbReference>
<keyword evidence="2 4" id="KW-0472">Membrane</keyword>
<sequence>MAARALVASWDNSTRGLDSSTALAYIAALRLATTHLHRTSMVCLYQASDAMYDMFDKVCLLYEGHNEPPNTSEEGEPKASDIKDNERSPNQCVPLSLTPTMLSKASLCPYVISIPMQIAAVMARRMRIVKGDWFTQVLTSVYHQHSVPQDPERYWRVFLKRGYNVLAVAGIVLLALGLYTGYHDWSPSLDFIYQPYTVLFRSCDGQRVSLNGRCSTLVPSGPVGYENVALANQVCTTVGSMPGQDNIDGNRFLDLSFGYRYSHLWRVSSRDAGDVRAGGPDASKPTETFDDGRTDRIDGSFRTTLLNVLAERVDTRVVSGDQFVNGQRLPRDFQAQTGILPADGDTHVPTQTVREALRLARLRQPREVLEKEKDEYAEKYFLKMCGLEAFVDAMPQLLLFLDEPTSGLGSQSAWAIVQFLRELADNGQAILCTIHQPSAELFQIFDRILLLRKGGETVYFGDLGPNSTTLINHFGANVARQCKPDENPAEYMLEAIGAGATAPNTRDWHDIWLKSGGSQRLTESLNGIHSDGRRNPPVELILNIFGGIFIGFTFFKANNTIQGTQNKVFAIFISTILSSPACQSNARPLHQYALALLFPMYYTTVALAVASMAPSAEIAGLLFNFLFSILVRFDLVLMVWFSHFRSLAGGDGCIGCRPTP</sequence>
<dbReference type="Proteomes" id="UP001556367">
    <property type="component" value="Unassembled WGS sequence"/>
</dbReference>
<feature type="transmembrane region" description="Helical" evidence="4">
    <location>
        <begin position="621"/>
        <end position="641"/>
    </location>
</feature>
<keyword evidence="8" id="KW-1185">Reference proteome</keyword>
<feature type="transmembrane region" description="Helical" evidence="4">
    <location>
        <begin position="163"/>
        <end position="182"/>
    </location>
</feature>
<evidence type="ECO:0000259" key="5">
    <source>
        <dbReference type="Pfam" id="PF06422"/>
    </source>
</evidence>
<keyword evidence="1" id="KW-0813">Transport</keyword>
<comment type="caution">
    <text evidence="7">The sequence shown here is derived from an EMBL/GenBank/DDBJ whole genome shotgun (WGS) entry which is preliminary data.</text>
</comment>
<dbReference type="SUPFAM" id="SSF52540">
    <property type="entry name" value="P-loop containing nucleoside triphosphate hydrolases"/>
    <property type="match status" value="1"/>
</dbReference>
<feature type="domain" description="CDR ABC transporter" evidence="5">
    <location>
        <begin position="218"/>
        <end position="266"/>
    </location>
</feature>
<evidence type="ECO:0000313" key="7">
    <source>
        <dbReference type="EMBL" id="KAL0952258.1"/>
    </source>
</evidence>
<feature type="region of interest" description="Disordered" evidence="3">
    <location>
        <begin position="66"/>
        <end position="89"/>
    </location>
</feature>